<proteinExistence type="predicted"/>
<feature type="transmembrane region" description="Helical" evidence="6">
    <location>
        <begin position="479"/>
        <end position="495"/>
    </location>
</feature>
<evidence type="ECO:0000313" key="9">
    <source>
        <dbReference type="Proteomes" id="UP000198853"/>
    </source>
</evidence>
<dbReference type="GO" id="GO:0005886">
    <property type="term" value="C:plasma membrane"/>
    <property type="evidence" value="ECO:0007669"/>
    <property type="project" value="UniProtKB-SubCell"/>
</dbReference>
<dbReference type="InterPro" id="IPR036866">
    <property type="entry name" value="RibonucZ/Hydroxyglut_hydro"/>
</dbReference>
<dbReference type="GO" id="GO:0030420">
    <property type="term" value="P:establishment of competence for transformation"/>
    <property type="evidence" value="ECO:0007669"/>
    <property type="project" value="InterPro"/>
</dbReference>
<dbReference type="CDD" id="cd07731">
    <property type="entry name" value="ComA-like_MBL-fold"/>
    <property type="match status" value="1"/>
</dbReference>
<feature type="transmembrane region" description="Helical" evidence="6">
    <location>
        <begin position="391"/>
        <end position="414"/>
    </location>
</feature>
<protein>
    <submittedName>
        <fullName evidence="8">Competence protein ComEC</fullName>
    </submittedName>
</protein>
<evidence type="ECO:0000256" key="6">
    <source>
        <dbReference type="SAM" id="Phobius"/>
    </source>
</evidence>
<dbReference type="InterPro" id="IPR035681">
    <property type="entry name" value="ComA-like_MBL"/>
</dbReference>
<evidence type="ECO:0000313" key="8">
    <source>
        <dbReference type="EMBL" id="SDI34641.1"/>
    </source>
</evidence>
<feature type="transmembrane region" description="Helical" evidence="6">
    <location>
        <begin position="327"/>
        <end position="348"/>
    </location>
</feature>
<feature type="domain" description="Metallo-beta-lactamase" evidence="7">
    <location>
        <begin position="512"/>
        <end position="724"/>
    </location>
</feature>
<reference evidence="8 9" key="1">
    <citation type="submission" date="2016-10" db="EMBL/GenBank/DDBJ databases">
        <authorList>
            <person name="de Groot N.N."/>
        </authorList>
    </citation>
    <scope>NUCLEOTIDE SEQUENCE [LARGE SCALE GENOMIC DNA]</scope>
    <source>
        <strain evidence="8 9">DSM 21771</strain>
    </source>
</reference>
<gene>
    <name evidence="8" type="ORF">SAMN04488123_101395</name>
</gene>
<keyword evidence="4 6" id="KW-1133">Transmembrane helix</keyword>
<evidence type="ECO:0000259" key="7">
    <source>
        <dbReference type="SMART" id="SM00849"/>
    </source>
</evidence>
<feature type="transmembrane region" description="Helical" evidence="6">
    <location>
        <begin position="454"/>
        <end position="472"/>
    </location>
</feature>
<name>A0A1G8JU29_9BACI</name>
<dbReference type="RefSeq" id="WP_176764551.1">
    <property type="nucleotide sequence ID" value="NZ_FNEN01000001.1"/>
</dbReference>
<feature type="transmembrane region" description="Helical" evidence="6">
    <location>
        <begin position="45"/>
        <end position="64"/>
    </location>
</feature>
<organism evidence="8 9">
    <name type="scientific">Natribacillus halophilus</name>
    <dbReference type="NCBI Taxonomy" id="549003"/>
    <lineage>
        <taxon>Bacteria</taxon>
        <taxon>Bacillati</taxon>
        <taxon>Bacillota</taxon>
        <taxon>Bacilli</taxon>
        <taxon>Bacillales</taxon>
        <taxon>Bacillaceae</taxon>
        <taxon>Natribacillus</taxon>
    </lineage>
</organism>
<dbReference type="SUPFAM" id="SSF56281">
    <property type="entry name" value="Metallo-hydrolase/oxidoreductase"/>
    <property type="match status" value="1"/>
</dbReference>
<dbReference type="EMBL" id="FNEN01000001">
    <property type="protein sequence ID" value="SDI34641.1"/>
    <property type="molecule type" value="Genomic_DNA"/>
</dbReference>
<feature type="transmembrane region" description="Helical" evidence="6">
    <location>
        <begin position="421"/>
        <end position="442"/>
    </location>
</feature>
<dbReference type="InterPro" id="IPR052159">
    <property type="entry name" value="Competence_DNA_uptake"/>
</dbReference>
<comment type="subcellular location">
    <subcellularLocation>
        <location evidence="1">Cell membrane</location>
        <topology evidence="1">Multi-pass membrane protein</topology>
    </subcellularLocation>
</comment>
<dbReference type="Proteomes" id="UP000198853">
    <property type="component" value="Unassembled WGS sequence"/>
</dbReference>
<sequence length="772" mass="87254">MRGQSFLWAVAACFGVAAALSPHQGLIISSAFIVFGYLSFKNRSFFTLLTLVFVGVCTFIWAYVYDEQNDTVLSEHVHTIQGRVDNVPELDGDRISFFLQLPEHNERVQVSARVTEEDALAAFQQLNPGHECTIAGEISTPSSARNFNAFDYQNYLYEQGVHWTLQHVHGEDEMSCREADGTWLTSLKQWRHTGIRYIEDVFPPELQGLAAALLFGERSHMEADTLEAYQDLGIIHLLAISGLHVGIVSGFLFLLFVRSGISRERVCELLLLLLPVYALLAGAAPSVLRAVLMTCFVLLCFRFRIQLQPIDGISLAFLVLLMHDPYLLFHVGFQLSFTISFALIASAAIFRQAKRRIHQFMLVSMLAQVISFPLIVYHFHTYSLVSLPLNIIYVPIVSLIILPMVWILFFLSMLTTFLASFWFFLLENIVAFLHGFFTFLHQNGGMIAVFGRPSGVWVIAMFVIIIVALILFEKRRKTVIFAISLFVATAIFQYVQPYVDGQLRVTFIDVGQGDSILIELPYRQAVYLIDGGGTVMFPREDWQEREQQPDPGRQTVVPYLQSLGIRHVDKVIVTHGDYDHYGGLFAVTEQMDVGTLLYPRVEVDGPAVEAFLLHAREQGAELAFVHEGMHWSVGAYTFQILHPTRHGDGQTDNDDSIVIDANMYDTRWLFTGDLEAEGEQRLVREYPHLRADVLKAGHHGSQTSTTQAFVEHLEPTAAVISAGKDNRYNHPHPDVISNLEEADVHIYRTDLQGAIRFVYQDTGWKVERKVSE</sequence>
<feature type="transmembrane region" description="Helical" evidence="6">
    <location>
        <begin position="234"/>
        <end position="257"/>
    </location>
</feature>
<dbReference type="PANTHER" id="PTHR30619">
    <property type="entry name" value="DNA INTERNALIZATION/COMPETENCE PROTEIN COMEC/REC2"/>
    <property type="match status" value="1"/>
</dbReference>
<accession>A0A1G8JU29</accession>
<evidence type="ECO:0000256" key="2">
    <source>
        <dbReference type="ARBA" id="ARBA00022475"/>
    </source>
</evidence>
<dbReference type="AlphaFoldDB" id="A0A1G8JU29"/>
<dbReference type="Gene3D" id="3.60.15.10">
    <property type="entry name" value="Ribonuclease Z/Hydroxyacylglutathione hydrolase-like"/>
    <property type="match status" value="1"/>
</dbReference>
<dbReference type="PANTHER" id="PTHR30619:SF1">
    <property type="entry name" value="RECOMBINATION PROTEIN 2"/>
    <property type="match status" value="1"/>
</dbReference>
<keyword evidence="5 6" id="KW-0472">Membrane</keyword>
<keyword evidence="3 6" id="KW-0812">Transmembrane</keyword>
<dbReference type="Pfam" id="PF13567">
    <property type="entry name" value="DUF4131"/>
    <property type="match status" value="1"/>
</dbReference>
<dbReference type="InterPro" id="IPR025405">
    <property type="entry name" value="DUF4131"/>
</dbReference>
<dbReference type="InterPro" id="IPR004797">
    <property type="entry name" value="Competence_ComEC/Rec2"/>
</dbReference>
<dbReference type="InterPro" id="IPR001279">
    <property type="entry name" value="Metallo-B-lactamas"/>
</dbReference>
<keyword evidence="9" id="KW-1185">Reference proteome</keyword>
<dbReference type="SMART" id="SM00849">
    <property type="entry name" value="Lactamase_B"/>
    <property type="match status" value="1"/>
</dbReference>
<dbReference type="Pfam" id="PF00753">
    <property type="entry name" value="Lactamase_B"/>
    <property type="match status" value="1"/>
</dbReference>
<dbReference type="NCBIfam" id="TIGR00361">
    <property type="entry name" value="ComEC_Rec2"/>
    <property type="match status" value="1"/>
</dbReference>
<dbReference type="InterPro" id="IPR004477">
    <property type="entry name" value="ComEC_N"/>
</dbReference>
<feature type="transmembrane region" description="Helical" evidence="6">
    <location>
        <begin position="269"/>
        <end position="299"/>
    </location>
</feature>
<dbReference type="NCBIfam" id="TIGR00360">
    <property type="entry name" value="ComEC_N-term"/>
    <property type="match status" value="1"/>
</dbReference>
<feature type="transmembrane region" description="Helical" evidence="6">
    <location>
        <begin position="6"/>
        <end position="38"/>
    </location>
</feature>
<evidence type="ECO:0000256" key="1">
    <source>
        <dbReference type="ARBA" id="ARBA00004651"/>
    </source>
</evidence>
<dbReference type="Pfam" id="PF03772">
    <property type="entry name" value="Competence"/>
    <property type="match status" value="1"/>
</dbReference>
<feature type="transmembrane region" description="Helical" evidence="6">
    <location>
        <begin position="360"/>
        <end position="379"/>
    </location>
</feature>
<keyword evidence="2" id="KW-1003">Cell membrane</keyword>
<evidence type="ECO:0000256" key="3">
    <source>
        <dbReference type="ARBA" id="ARBA00022692"/>
    </source>
</evidence>
<evidence type="ECO:0000256" key="4">
    <source>
        <dbReference type="ARBA" id="ARBA00022989"/>
    </source>
</evidence>
<evidence type="ECO:0000256" key="5">
    <source>
        <dbReference type="ARBA" id="ARBA00023136"/>
    </source>
</evidence>